<dbReference type="GO" id="GO:0000976">
    <property type="term" value="F:transcription cis-regulatory region binding"/>
    <property type="evidence" value="ECO:0007669"/>
    <property type="project" value="TreeGrafter"/>
</dbReference>
<feature type="modified residue" description="4-aspartylphosphate" evidence="8">
    <location>
        <position position="53"/>
    </location>
</feature>
<dbReference type="CDD" id="cd00383">
    <property type="entry name" value="trans_reg_C"/>
    <property type="match status" value="1"/>
</dbReference>
<dbReference type="FunFam" id="3.40.50.2300:FF:000001">
    <property type="entry name" value="DNA-binding response regulator PhoB"/>
    <property type="match status" value="1"/>
</dbReference>
<evidence type="ECO:0000256" key="3">
    <source>
        <dbReference type="ARBA" id="ARBA00023012"/>
    </source>
</evidence>
<evidence type="ECO:0000313" key="13">
    <source>
        <dbReference type="Proteomes" id="UP000184080"/>
    </source>
</evidence>
<dbReference type="Pfam" id="PF00072">
    <property type="entry name" value="Response_reg"/>
    <property type="match status" value="1"/>
</dbReference>
<dbReference type="InterPro" id="IPR036388">
    <property type="entry name" value="WH-like_DNA-bd_sf"/>
</dbReference>
<keyword evidence="4" id="KW-0805">Transcription regulation</keyword>
<dbReference type="PANTHER" id="PTHR48111:SF21">
    <property type="entry name" value="DNA-BINDING DUAL MASTER TRANSCRIPTIONAL REGULATOR RPAA"/>
    <property type="match status" value="1"/>
</dbReference>
<reference evidence="12 13" key="1">
    <citation type="submission" date="2016-11" db="EMBL/GenBank/DDBJ databases">
        <authorList>
            <person name="Jaros S."/>
            <person name="Januszkiewicz K."/>
            <person name="Wedrychowicz H."/>
        </authorList>
    </citation>
    <scope>NUCLEOTIDE SEQUENCE [LARGE SCALE GENOMIC DNA]</scope>
    <source>
        <strain evidence="12 13">DSM 21864</strain>
    </source>
</reference>
<evidence type="ECO:0000256" key="1">
    <source>
        <dbReference type="ARBA" id="ARBA00018672"/>
    </source>
</evidence>
<dbReference type="GO" id="GO:0032993">
    <property type="term" value="C:protein-DNA complex"/>
    <property type="evidence" value="ECO:0007669"/>
    <property type="project" value="TreeGrafter"/>
</dbReference>
<dbReference type="RefSeq" id="WP_073007913.1">
    <property type="nucleotide sequence ID" value="NZ_FQZO01000004.1"/>
</dbReference>
<evidence type="ECO:0000256" key="2">
    <source>
        <dbReference type="ARBA" id="ARBA00022553"/>
    </source>
</evidence>
<name>A0A1M6IIH9_9CLOT</name>
<dbReference type="Gene3D" id="1.10.10.10">
    <property type="entry name" value="Winged helix-like DNA-binding domain superfamily/Winged helix DNA-binding domain"/>
    <property type="match status" value="1"/>
</dbReference>
<dbReference type="Gene3D" id="6.10.250.690">
    <property type="match status" value="1"/>
</dbReference>
<evidence type="ECO:0000256" key="7">
    <source>
        <dbReference type="ARBA" id="ARBA00024867"/>
    </source>
</evidence>
<evidence type="ECO:0000259" key="10">
    <source>
        <dbReference type="PROSITE" id="PS50110"/>
    </source>
</evidence>
<dbReference type="GO" id="GO:0000156">
    <property type="term" value="F:phosphorelay response regulator activity"/>
    <property type="evidence" value="ECO:0007669"/>
    <property type="project" value="TreeGrafter"/>
</dbReference>
<dbReference type="FunFam" id="1.10.10.10:FF:000018">
    <property type="entry name" value="DNA-binding response regulator ResD"/>
    <property type="match status" value="1"/>
</dbReference>
<keyword evidence="5 9" id="KW-0238">DNA-binding</keyword>
<dbReference type="InterPro" id="IPR011006">
    <property type="entry name" value="CheY-like_superfamily"/>
</dbReference>
<dbReference type="GO" id="GO:0006355">
    <property type="term" value="P:regulation of DNA-templated transcription"/>
    <property type="evidence" value="ECO:0007669"/>
    <property type="project" value="InterPro"/>
</dbReference>
<sequence length="230" mass="26361">MSTTILIADDNIEIIDILTPYLKREGYDVVSALNGEEALNEFKTSNPSLILLDVMMPIIDGMEVCRIIRRESDVPIIMLTARGEYNDKILGLELGADDYIVKPFSPGEVIARIKAIFRRIDNAESSSKPLTLHNLEINIETYTVKINHISITLTKKEIELLYLLASNPGRVFTRDVLLDKIWGYEYFGNSRTVDTHIKRLRSKLNIKDDFLWDIKTLWGLGYKFEVKEHA</sequence>
<accession>A0A1M6IIH9</accession>
<evidence type="ECO:0000259" key="11">
    <source>
        <dbReference type="PROSITE" id="PS51755"/>
    </source>
</evidence>
<dbReference type="InterPro" id="IPR001789">
    <property type="entry name" value="Sig_transdc_resp-reg_receiver"/>
</dbReference>
<dbReference type="Proteomes" id="UP000184080">
    <property type="component" value="Unassembled WGS sequence"/>
</dbReference>
<dbReference type="SMART" id="SM00448">
    <property type="entry name" value="REC"/>
    <property type="match status" value="1"/>
</dbReference>
<feature type="domain" description="OmpR/PhoB-type" evidence="11">
    <location>
        <begin position="127"/>
        <end position="226"/>
    </location>
</feature>
<dbReference type="AlphaFoldDB" id="A0A1M6IIH9"/>
<dbReference type="PANTHER" id="PTHR48111">
    <property type="entry name" value="REGULATOR OF RPOS"/>
    <property type="match status" value="1"/>
</dbReference>
<dbReference type="InterPro" id="IPR039420">
    <property type="entry name" value="WalR-like"/>
</dbReference>
<evidence type="ECO:0000256" key="8">
    <source>
        <dbReference type="PROSITE-ProRule" id="PRU00169"/>
    </source>
</evidence>
<keyword evidence="3" id="KW-0902">Two-component regulatory system</keyword>
<gene>
    <name evidence="12" type="ORF">SAMN05444401_2842</name>
</gene>
<proteinExistence type="predicted"/>
<keyword evidence="6" id="KW-0804">Transcription</keyword>
<dbReference type="EMBL" id="FQZO01000004">
    <property type="protein sequence ID" value="SHJ34281.1"/>
    <property type="molecule type" value="Genomic_DNA"/>
</dbReference>
<dbReference type="PROSITE" id="PS51755">
    <property type="entry name" value="OMPR_PHOB"/>
    <property type="match status" value="1"/>
</dbReference>
<protein>
    <recommendedName>
        <fullName evidence="1">Stage 0 sporulation protein A homolog</fullName>
    </recommendedName>
</protein>
<evidence type="ECO:0000256" key="9">
    <source>
        <dbReference type="PROSITE-ProRule" id="PRU01091"/>
    </source>
</evidence>
<dbReference type="OrthoDB" id="9790442at2"/>
<keyword evidence="13" id="KW-1185">Reference proteome</keyword>
<feature type="DNA-binding region" description="OmpR/PhoB-type" evidence="9">
    <location>
        <begin position="127"/>
        <end position="226"/>
    </location>
</feature>
<dbReference type="SUPFAM" id="SSF52172">
    <property type="entry name" value="CheY-like"/>
    <property type="match status" value="1"/>
</dbReference>
<keyword evidence="2 8" id="KW-0597">Phosphoprotein</keyword>
<dbReference type="PROSITE" id="PS50110">
    <property type="entry name" value="RESPONSE_REGULATORY"/>
    <property type="match status" value="1"/>
</dbReference>
<evidence type="ECO:0000256" key="5">
    <source>
        <dbReference type="ARBA" id="ARBA00023125"/>
    </source>
</evidence>
<evidence type="ECO:0000313" key="12">
    <source>
        <dbReference type="EMBL" id="SHJ34281.1"/>
    </source>
</evidence>
<comment type="function">
    <text evidence="7">May play the central regulatory role in sporulation. It may be an element of the effector pathway responsible for the activation of sporulation genes in response to nutritional stress. Spo0A may act in concert with spo0H (a sigma factor) to control the expression of some genes that are critical to the sporulation process.</text>
</comment>
<evidence type="ECO:0000256" key="4">
    <source>
        <dbReference type="ARBA" id="ARBA00023015"/>
    </source>
</evidence>
<dbReference type="Gene3D" id="3.40.50.2300">
    <property type="match status" value="1"/>
</dbReference>
<evidence type="ECO:0000256" key="6">
    <source>
        <dbReference type="ARBA" id="ARBA00023163"/>
    </source>
</evidence>
<dbReference type="InterPro" id="IPR001867">
    <property type="entry name" value="OmpR/PhoB-type_DNA-bd"/>
</dbReference>
<dbReference type="GO" id="GO:0005829">
    <property type="term" value="C:cytosol"/>
    <property type="evidence" value="ECO:0007669"/>
    <property type="project" value="TreeGrafter"/>
</dbReference>
<organism evidence="12 13">
    <name type="scientific">Clostridium amylolyticum</name>
    <dbReference type="NCBI Taxonomy" id="1121298"/>
    <lineage>
        <taxon>Bacteria</taxon>
        <taxon>Bacillati</taxon>
        <taxon>Bacillota</taxon>
        <taxon>Clostridia</taxon>
        <taxon>Eubacteriales</taxon>
        <taxon>Clostridiaceae</taxon>
        <taxon>Clostridium</taxon>
    </lineage>
</organism>
<dbReference type="STRING" id="1121298.SAMN05444401_2842"/>
<dbReference type="SUPFAM" id="SSF46894">
    <property type="entry name" value="C-terminal effector domain of the bipartite response regulators"/>
    <property type="match status" value="1"/>
</dbReference>
<dbReference type="InterPro" id="IPR016032">
    <property type="entry name" value="Sig_transdc_resp-reg_C-effctor"/>
</dbReference>
<dbReference type="Pfam" id="PF00486">
    <property type="entry name" value="Trans_reg_C"/>
    <property type="match status" value="1"/>
</dbReference>
<dbReference type="SMART" id="SM00862">
    <property type="entry name" value="Trans_reg_C"/>
    <property type="match status" value="1"/>
</dbReference>
<feature type="domain" description="Response regulatory" evidence="10">
    <location>
        <begin position="4"/>
        <end position="117"/>
    </location>
</feature>